<gene>
    <name evidence="2" type="ORF">D9756_008186</name>
</gene>
<feature type="region of interest" description="Disordered" evidence="1">
    <location>
        <begin position="523"/>
        <end position="1146"/>
    </location>
</feature>
<feature type="compositionally biased region" description="Polar residues" evidence="1">
    <location>
        <begin position="556"/>
        <end position="579"/>
    </location>
</feature>
<feature type="compositionally biased region" description="Polar residues" evidence="1">
    <location>
        <begin position="1024"/>
        <end position="1040"/>
    </location>
</feature>
<name>A0A8H5FW54_9AGAR</name>
<evidence type="ECO:0000256" key="1">
    <source>
        <dbReference type="SAM" id="MobiDB-lite"/>
    </source>
</evidence>
<feature type="compositionally biased region" description="Low complexity" evidence="1">
    <location>
        <begin position="1044"/>
        <end position="1053"/>
    </location>
</feature>
<feature type="region of interest" description="Disordered" evidence="1">
    <location>
        <begin position="191"/>
        <end position="353"/>
    </location>
</feature>
<feature type="compositionally biased region" description="Polar residues" evidence="1">
    <location>
        <begin position="889"/>
        <end position="906"/>
    </location>
</feature>
<feature type="compositionally biased region" description="Polar residues" evidence="1">
    <location>
        <begin position="966"/>
        <end position="976"/>
    </location>
</feature>
<dbReference type="AlphaFoldDB" id="A0A8H5FW54"/>
<proteinExistence type="predicted"/>
<feature type="compositionally biased region" description="Basic and acidic residues" evidence="1">
    <location>
        <begin position="668"/>
        <end position="680"/>
    </location>
</feature>
<dbReference type="EMBL" id="JAACJO010000013">
    <property type="protein sequence ID" value="KAF5351194.1"/>
    <property type="molecule type" value="Genomic_DNA"/>
</dbReference>
<keyword evidence="3" id="KW-1185">Reference proteome</keyword>
<accession>A0A8H5FW54</accession>
<feature type="compositionally biased region" description="Polar residues" evidence="1">
    <location>
        <begin position="926"/>
        <end position="939"/>
    </location>
</feature>
<evidence type="ECO:0000313" key="2">
    <source>
        <dbReference type="EMBL" id="KAF5351194.1"/>
    </source>
</evidence>
<feature type="compositionally biased region" description="Pro residues" evidence="1">
    <location>
        <begin position="690"/>
        <end position="718"/>
    </location>
</feature>
<feature type="compositionally biased region" description="Polar residues" evidence="1">
    <location>
        <begin position="817"/>
        <end position="833"/>
    </location>
</feature>
<feature type="compositionally biased region" description="Polar residues" evidence="1">
    <location>
        <begin position="271"/>
        <end position="285"/>
    </location>
</feature>
<feature type="compositionally biased region" description="Polar residues" evidence="1">
    <location>
        <begin position="841"/>
        <end position="856"/>
    </location>
</feature>
<protein>
    <submittedName>
        <fullName evidence="2">Uncharacterized protein</fullName>
    </submittedName>
</protein>
<feature type="region of interest" description="Disordered" evidence="1">
    <location>
        <begin position="394"/>
        <end position="448"/>
    </location>
</feature>
<feature type="compositionally biased region" description="Polar residues" evidence="1">
    <location>
        <begin position="745"/>
        <end position="770"/>
    </location>
</feature>
<feature type="compositionally biased region" description="Polar residues" evidence="1">
    <location>
        <begin position="201"/>
        <end position="220"/>
    </location>
</feature>
<feature type="compositionally biased region" description="Polar residues" evidence="1">
    <location>
        <begin position="397"/>
        <end position="417"/>
    </location>
</feature>
<comment type="caution">
    <text evidence="2">The sequence shown here is derived from an EMBL/GenBank/DDBJ whole genome shotgun (WGS) entry which is preliminary data.</text>
</comment>
<dbReference type="OrthoDB" id="3255922at2759"/>
<feature type="compositionally biased region" description="Polar residues" evidence="1">
    <location>
        <begin position="244"/>
        <end position="257"/>
    </location>
</feature>
<sequence length="1219" mass="130902">MKSHTSDYLEPYHFGTSPNSVILCTPSPPGPTALRLIESRMDHLKPNSCRLHDSSYIPTMYSSVMSSQPQNSRLSQLNTPGFPAHPGQFSVRVFKTPTIGSYYGQPSKYDPGFQRSAAPTDYYSSSRYEDPPSRFPPSSDSQRPSQYLPPSIRTSNLTARDYPSRPPTQSNYIITRGNINDTYIYEQSDRFSQSEYDDTATNDSYTPSLSPTSPAMSTDSMIAMKSPLPSPLTEREPERGQGGSTATTRRNSITGNSGVPAIPVPPLPGASGSTMSRSYPGPSSGSHEDVTGPLRSGHHAASTPSSTSIPIPIPLSTSTTDTRPTSSSTSSGSYTTAPPSVPPPPPSASVVSIPQNSSGGYIWPHAIPSIPPSETESEDVSLEARMNAERNAVATGTLYSSPGATTPRDNNTTTIRLSNPVPPAARAQAGNERNSSPPGTTRPDGTRLHVSIPAIAGSDTDSDGTITEQVPIVARSPASSLLVESLEEGRASGYMSKRNSTVIVGDQQMFLPPFADNRWVDDQAQAERERRAAAPVSYSRISVPPPAPELRREYSTSRSHVSSTNATYNSSPPRATVTVQFAPPVAEEPQRQAHPQAPPAATPAPGTSRPRRGSQAGYPAPPPSRPQLTRRPSLSRDNGPLPRSELTRRPSDARDHAPPTRSSPPRQSEPRLDTSPRRQAENGLGLHPPESMPPPSSRAPDGYPPPANRPEAPQPPSHSDPYSSSSRAERRASPPNVLAGAMLRPQTTAPESSYRSQPAATQYRSQSNSPPEKYRPPPTPSPNDPYRTNTSDSYRSQSNVPYRPQSTAPSSHGYRATTVTSSEPYRSQSTVPQETAYRPQLSRQAPATTYAATQDASYLPQASAPTVPVPASSYPTTQSSDPWVPPTRTRANSGSWSRNASFGSTVSTAPLPPPSSKTPSPPSRHAQPSSAPRSNSRPTSPAVETPPLARVPSTARGDQRGPPPSYTASVSLSTSPPRDARAPTSSSSPRDARKTLKRHRGGGDESDSSTEKGSPRGKPMLTVRNPSPLSDTGSQNSSSPPRGASQSTAAASTPIPPPQNHAKQHYPNSTSAAPHVHGRRSTLPYDSRAGGVNTHQSVNDYGRRTAQLHSLLEQPQRRLSDGDRTDRPTFSFNPPSGPGRNAAFSRRKGWFNRRGDQLWTNEGGYKPPPPGNEYPLDLEEYPEYGEGWMNESGVRIDMTHHLIPKAPLRSALKQPKAIS</sequence>
<feature type="compositionally biased region" description="Low complexity" evidence="1">
    <location>
        <begin position="302"/>
        <end position="338"/>
    </location>
</feature>
<feature type="compositionally biased region" description="Basic and acidic residues" evidence="1">
    <location>
        <begin position="645"/>
        <end position="658"/>
    </location>
</feature>
<organism evidence="2 3">
    <name type="scientific">Leucocoprinus leucothites</name>
    <dbReference type="NCBI Taxonomy" id="201217"/>
    <lineage>
        <taxon>Eukaryota</taxon>
        <taxon>Fungi</taxon>
        <taxon>Dikarya</taxon>
        <taxon>Basidiomycota</taxon>
        <taxon>Agaricomycotina</taxon>
        <taxon>Agaricomycetes</taxon>
        <taxon>Agaricomycetidae</taxon>
        <taxon>Agaricales</taxon>
        <taxon>Agaricineae</taxon>
        <taxon>Agaricaceae</taxon>
        <taxon>Leucocoprinus</taxon>
    </lineage>
</organism>
<feature type="compositionally biased region" description="Pro residues" evidence="1">
    <location>
        <begin position="910"/>
        <end position="922"/>
    </location>
</feature>
<feature type="compositionally biased region" description="Basic and acidic residues" evidence="1">
    <location>
        <begin position="1115"/>
        <end position="1127"/>
    </location>
</feature>
<feature type="region of interest" description="Disordered" evidence="1">
    <location>
        <begin position="105"/>
        <end position="175"/>
    </location>
</feature>
<feature type="compositionally biased region" description="Polar residues" evidence="1">
    <location>
        <begin position="626"/>
        <end position="636"/>
    </location>
</feature>
<feature type="compositionally biased region" description="Basic and acidic residues" evidence="1">
    <location>
        <begin position="523"/>
        <end position="532"/>
    </location>
</feature>
<feature type="compositionally biased region" description="Low complexity" evidence="1">
    <location>
        <begin position="136"/>
        <end position="146"/>
    </location>
</feature>
<dbReference type="Proteomes" id="UP000559027">
    <property type="component" value="Unassembled WGS sequence"/>
</dbReference>
<reference evidence="2 3" key="1">
    <citation type="journal article" date="2020" name="ISME J.">
        <title>Uncovering the hidden diversity of litter-decomposition mechanisms in mushroom-forming fungi.</title>
        <authorList>
            <person name="Floudas D."/>
            <person name="Bentzer J."/>
            <person name="Ahren D."/>
            <person name="Johansson T."/>
            <person name="Persson P."/>
            <person name="Tunlid A."/>
        </authorList>
    </citation>
    <scope>NUCLEOTIDE SEQUENCE [LARGE SCALE GENOMIC DNA]</scope>
    <source>
        <strain evidence="2 3">CBS 146.42</strain>
    </source>
</reference>
<feature type="compositionally biased region" description="Polar residues" evidence="1">
    <location>
        <begin position="786"/>
        <end position="810"/>
    </location>
</feature>
<evidence type="ECO:0000313" key="3">
    <source>
        <dbReference type="Proteomes" id="UP000559027"/>
    </source>
</evidence>